<evidence type="ECO:0000256" key="10">
    <source>
        <dbReference type="ARBA" id="ARBA00022833"/>
    </source>
</evidence>
<evidence type="ECO:0000313" key="14">
    <source>
        <dbReference type="Proteomes" id="UP001595387"/>
    </source>
</evidence>
<dbReference type="InterPro" id="IPR001018">
    <property type="entry name" value="Beta-lactamase_class-B_CS"/>
</dbReference>
<dbReference type="RefSeq" id="WP_390303566.1">
    <property type="nucleotide sequence ID" value="NZ_JBHRRZ010000008.1"/>
</dbReference>
<evidence type="ECO:0000256" key="1">
    <source>
        <dbReference type="ARBA" id="ARBA00001526"/>
    </source>
</evidence>
<sequence length="316" mass="34931">MAEGLRVIPIGCEFGRTIAYTYYIDAPEPVLIDTGIASSPSEKIVPELAKYGIDIADIRWILLTHGHADHIGGVKEIWERTGKKANIVIPKKEAELIHNRQAHLEAHDQLQGKYLDEQTREEHKKILMHVIGEEIKPTHEVEPGDQLSFGGNVKMSVLSTPGHSLGSVTFLLEETKWAFAADAVQIYGGAAGGFPTIEDATLYRESVKYLLEEVKPNRLYLGHHFLNAHGETVEAQLAGEEVTKALRESLEMDEKLIDIAQRHRIDEKRPGEGEGLYAPFESVADELGYKGDPRGLPSAFFVTLNGYLGSLTKGGK</sequence>
<dbReference type="InterPro" id="IPR050855">
    <property type="entry name" value="NDM-1-like"/>
</dbReference>
<evidence type="ECO:0000256" key="6">
    <source>
        <dbReference type="ARBA" id="ARBA00022723"/>
    </source>
</evidence>
<comment type="cofactor">
    <cofactor evidence="2">
        <name>Zn(2+)</name>
        <dbReference type="ChEBI" id="CHEBI:29105"/>
    </cofactor>
</comment>
<comment type="caution">
    <text evidence="13">The sequence shown here is derived from an EMBL/GenBank/DDBJ whole genome shotgun (WGS) entry which is preliminary data.</text>
</comment>
<keyword evidence="8" id="KW-0574">Periplasm</keyword>
<protein>
    <recommendedName>
        <fullName evidence="5">beta-lactamase</fullName>
        <ecNumber evidence="5">3.5.2.6</ecNumber>
    </recommendedName>
</protein>
<reference evidence="14" key="1">
    <citation type="journal article" date="2019" name="Int. J. Syst. Evol. Microbiol.">
        <title>The Global Catalogue of Microorganisms (GCM) 10K type strain sequencing project: providing services to taxonomists for standard genome sequencing and annotation.</title>
        <authorList>
            <consortium name="The Broad Institute Genomics Platform"/>
            <consortium name="The Broad Institute Genome Sequencing Center for Infectious Disease"/>
            <person name="Wu L."/>
            <person name="Ma J."/>
        </authorList>
    </citation>
    <scope>NUCLEOTIDE SEQUENCE [LARGE SCALE GENOMIC DNA]</scope>
    <source>
        <strain evidence="14">KCTC 13193</strain>
    </source>
</reference>
<evidence type="ECO:0000256" key="4">
    <source>
        <dbReference type="ARBA" id="ARBA00005250"/>
    </source>
</evidence>
<dbReference type="PANTHER" id="PTHR42951:SF17">
    <property type="entry name" value="METALLO-BETA-LACTAMASE DOMAIN-CONTAINING PROTEIN"/>
    <property type="match status" value="1"/>
</dbReference>
<evidence type="ECO:0000313" key="13">
    <source>
        <dbReference type="EMBL" id="MFC2947604.1"/>
    </source>
</evidence>
<dbReference type="InterPro" id="IPR001279">
    <property type="entry name" value="Metallo-B-lactamas"/>
</dbReference>
<accession>A0ABV7A3L7</accession>
<evidence type="ECO:0000256" key="3">
    <source>
        <dbReference type="ARBA" id="ARBA00004418"/>
    </source>
</evidence>
<keyword evidence="7" id="KW-0732">Signal</keyword>
<keyword evidence="6" id="KW-0479">Metal-binding</keyword>
<name>A0ABV7A3L7_9BACI</name>
<keyword evidence="10" id="KW-0862">Zinc</keyword>
<dbReference type="EMBL" id="JBHRRZ010000008">
    <property type="protein sequence ID" value="MFC2947604.1"/>
    <property type="molecule type" value="Genomic_DNA"/>
</dbReference>
<gene>
    <name evidence="13" type="ORF">ACFODW_04470</name>
</gene>
<dbReference type="PROSITE" id="PS00743">
    <property type="entry name" value="BETA_LACTAMASE_B_1"/>
    <property type="match status" value="1"/>
</dbReference>
<comment type="subcellular location">
    <subcellularLocation>
        <location evidence="3">Periplasm</location>
    </subcellularLocation>
</comment>
<evidence type="ECO:0000256" key="11">
    <source>
        <dbReference type="ARBA" id="ARBA00023251"/>
    </source>
</evidence>
<dbReference type="Gene3D" id="3.60.15.10">
    <property type="entry name" value="Ribonuclease Z/Hydroxyacylglutathione hydrolase-like"/>
    <property type="match status" value="1"/>
</dbReference>
<comment type="similarity">
    <text evidence="4">Belongs to the metallo-beta-lactamase superfamily. Class-B beta-lactamase family.</text>
</comment>
<evidence type="ECO:0000256" key="2">
    <source>
        <dbReference type="ARBA" id="ARBA00001947"/>
    </source>
</evidence>
<dbReference type="SUPFAM" id="SSF56281">
    <property type="entry name" value="Metallo-hydrolase/oxidoreductase"/>
    <property type="match status" value="1"/>
</dbReference>
<keyword evidence="11" id="KW-0046">Antibiotic resistance</keyword>
<dbReference type="Proteomes" id="UP001595387">
    <property type="component" value="Unassembled WGS sequence"/>
</dbReference>
<dbReference type="PANTHER" id="PTHR42951">
    <property type="entry name" value="METALLO-BETA-LACTAMASE DOMAIN-CONTAINING"/>
    <property type="match status" value="1"/>
</dbReference>
<organism evidence="13 14">
    <name type="scientific">Virgibacillus sediminis</name>
    <dbReference type="NCBI Taxonomy" id="202260"/>
    <lineage>
        <taxon>Bacteria</taxon>
        <taxon>Bacillati</taxon>
        <taxon>Bacillota</taxon>
        <taxon>Bacilli</taxon>
        <taxon>Bacillales</taxon>
        <taxon>Bacillaceae</taxon>
        <taxon>Virgibacillus</taxon>
    </lineage>
</organism>
<evidence type="ECO:0000256" key="8">
    <source>
        <dbReference type="ARBA" id="ARBA00022764"/>
    </source>
</evidence>
<comment type="catalytic activity">
    <reaction evidence="1">
        <text>a beta-lactam + H2O = a substituted beta-amino acid</text>
        <dbReference type="Rhea" id="RHEA:20401"/>
        <dbReference type="ChEBI" id="CHEBI:15377"/>
        <dbReference type="ChEBI" id="CHEBI:35627"/>
        <dbReference type="ChEBI" id="CHEBI:140347"/>
        <dbReference type="EC" id="3.5.2.6"/>
    </reaction>
</comment>
<dbReference type="EC" id="3.5.2.6" evidence="5"/>
<evidence type="ECO:0000259" key="12">
    <source>
        <dbReference type="SMART" id="SM00849"/>
    </source>
</evidence>
<dbReference type="Pfam" id="PF00753">
    <property type="entry name" value="Lactamase_B"/>
    <property type="match status" value="1"/>
</dbReference>
<feature type="domain" description="Metallo-beta-lactamase" evidence="12">
    <location>
        <begin position="18"/>
        <end position="223"/>
    </location>
</feature>
<dbReference type="InterPro" id="IPR036866">
    <property type="entry name" value="RibonucZ/Hydroxyglut_hydro"/>
</dbReference>
<dbReference type="SMART" id="SM00849">
    <property type="entry name" value="Lactamase_B"/>
    <property type="match status" value="1"/>
</dbReference>
<evidence type="ECO:0000256" key="9">
    <source>
        <dbReference type="ARBA" id="ARBA00022801"/>
    </source>
</evidence>
<keyword evidence="9" id="KW-0378">Hydrolase</keyword>
<proteinExistence type="inferred from homology"/>
<evidence type="ECO:0000256" key="7">
    <source>
        <dbReference type="ARBA" id="ARBA00022729"/>
    </source>
</evidence>
<evidence type="ECO:0000256" key="5">
    <source>
        <dbReference type="ARBA" id="ARBA00012865"/>
    </source>
</evidence>
<keyword evidence="14" id="KW-1185">Reference proteome</keyword>